<organism evidence="1 2">
    <name type="scientific">Datura stramonium</name>
    <name type="common">Jimsonweed</name>
    <name type="synonym">Common thornapple</name>
    <dbReference type="NCBI Taxonomy" id="4076"/>
    <lineage>
        <taxon>Eukaryota</taxon>
        <taxon>Viridiplantae</taxon>
        <taxon>Streptophyta</taxon>
        <taxon>Embryophyta</taxon>
        <taxon>Tracheophyta</taxon>
        <taxon>Spermatophyta</taxon>
        <taxon>Magnoliopsida</taxon>
        <taxon>eudicotyledons</taxon>
        <taxon>Gunneridae</taxon>
        <taxon>Pentapetalae</taxon>
        <taxon>asterids</taxon>
        <taxon>lamiids</taxon>
        <taxon>Solanales</taxon>
        <taxon>Solanaceae</taxon>
        <taxon>Solanoideae</taxon>
        <taxon>Datureae</taxon>
        <taxon>Datura</taxon>
    </lineage>
</organism>
<comment type="caution">
    <text evidence="1">The sequence shown here is derived from an EMBL/GenBank/DDBJ whole genome shotgun (WGS) entry which is preliminary data.</text>
</comment>
<sequence>GDESTKEDWCTRQAADETNVHKGLIDKKGQQNKSEAFHKSEMVLRIQRGCPEAEKQLLHGIISRQ</sequence>
<accession>A0ABS8SV24</accession>
<evidence type="ECO:0000313" key="2">
    <source>
        <dbReference type="Proteomes" id="UP000823775"/>
    </source>
</evidence>
<dbReference type="Proteomes" id="UP000823775">
    <property type="component" value="Unassembled WGS sequence"/>
</dbReference>
<keyword evidence="2" id="KW-1185">Reference proteome</keyword>
<evidence type="ECO:0000313" key="1">
    <source>
        <dbReference type="EMBL" id="MCD7462595.1"/>
    </source>
</evidence>
<dbReference type="EMBL" id="JACEIK010000814">
    <property type="protein sequence ID" value="MCD7462595.1"/>
    <property type="molecule type" value="Genomic_DNA"/>
</dbReference>
<gene>
    <name evidence="1" type="ORF">HAX54_048856</name>
</gene>
<feature type="non-terminal residue" evidence="1">
    <location>
        <position position="1"/>
    </location>
</feature>
<name>A0ABS8SV24_DATST</name>
<proteinExistence type="predicted"/>
<reference evidence="1 2" key="1">
    <citation type="journal article" date="2021" name="BMC Genomics">
        <title>Datura genome reveals duplications of psychoactive alkaloid biosynthetic genes and high mutation rate following tissue culture.</title>
        <authorList>
            <person name="Rajewski A."/>
            <person name="Carter-House D."/>
            <person name="Stajich J."/>
            <person name="Litt A."/>
        </authorList>
    </citation>
    <scope>NUCLEOTIDE SEQUENCE [LARGE SCALE GENOMIC DNA]</scope>
    <source>
        <strain evidence="1">AR-01</strain>
    </source>
</reference>
<protein>
    <submittedName>
        <fullName evidence="1">Uncharacterized protein</fullName>
    </submittedName>
</protein>
<feature type="non-terminal residue" evidence="1">
    <location>
        <position position="65"/>
    </location>
</feature>